<protein>
    <submittedName>
        <fullName evidence="1">Uncharacterized protein</fullName>
    </submittedName>
</protein>
<comment type="caution">
    <text evidence="1">The sequence shown here is derived from an EMBL/GenBank/DDBJ whole genome shotgun (WGS) entry which is preliminary data.</text>
</comment>
<organism evidence="1 2">
    <name type="scientific">Cichorium intybus</name>
    <name type="common">Chicory</name>
    <dbReference type="NCBI Taxonomy" id="13427"/>
    <lineage>
        <taxon>Eukaryota</taxon>
        <taxon>Viridiplantae</taxon>
        <taxon>Streptophyta</taxon>
        <taxon>Embryophyta</taxon>
        <taxon>Tracheophyta</taxon>
        <taxon>Spermatophyta</taxon>
        <taxon>Magnoliopsida</taxon>
        <taxon>eudicotyledons</taxon>
        <taxon>Gunneridae</taxon>
        <taxon>Pentapetalae</taxon>
        <taxon>asterids</taxon>
        <taxon>campanulids</taxon>
        <taxon>Asterales</taxon>
        <taxon>Asteraceae</taxon>
        <taxon>Cichorioideae</taxon>
        <taxon>Cichorieae</taxon>
        <taxon>Cichoriinae</taxon>
        <taxon>Cichorium</taxon>
    </lineage>
</organism>
<dbReference type="Proteomes" id="UP001055811">
    <property type="component" value="Linkage Group LG03"/>
</dbReference>
<sequence>MLDLGEIRIQGEAWEPSFCNPDGSWQDSDDESEGISDTFRGFQGDDDEDWEDGEIGNPLGKTQNDSIGLEQLPNTPKPDFHPHIQVGGQVENENRERQPSNNGNEVQNISNYLNDEGVKVHEVEMDLGVRECDAEAGLGSQLGPLNEDPISLMAQVNSGGDNCVESMDQTSSNNADIEKSTSENGIRVGENAEAESPGQEEDNNTHPSQESSSLPLDLNTDPNEDVLRENSVNNQRKLKKSHWSQGSQFSPSKSENSISVEMLKTKNIGGEIGFCLDGFKEMLRAEIEGEGVGKQQK</sequence>
<reference evidence="1 2" key="2">
    <citation type="journal article" date="2022" name="Mol. Ecol. Resour.">
        <title>The genomes of chicory, endive, great burdock and yacon provide insights into Asteraceae paleo-polyploidization history and plant inulin production.</title>
        <authorList>
            <person name="Fan W."/>
            <person name="Wang S."/>
            <person name="Wang H."/>
            <person name="Wang A."/>
            <person name="Jiang F."/>
            <person name="Liu H."/>
            <person name="Zhao H."/>
            <person name="Xu D."/>
            <person name="Zhang Y."/>
        </authorList>
    </citation>
    <scope>NUCLEOTIDE SEQUENCE [LARGE SCALE GENOMIC DNA]</scope>
    <source>
        <strain evidence="2">cv. Punajuju</strain>
        <tissue evidence="1">Leaves</tissue>
    </source>
</reference>
<name>A0ACB9F1R1_CICIN</name>
<proteinExistence type="predicted"/>
<accession>A0ACB9F1R1</accession>
<dbReference type="EMBL" id="CM042011">
    <property type="protein sequence ID" value="KAI3765164.1"/>
    <property type="molecule type" value="Genomic_DNA"/>
</dbReference>
<reference evidence="2" key="1">
    <citation type="journal article" date="2022" name="Mol. Ecol. Resour.">
        <title>The genomes of chicory, endive, great burdock and yacon provide insights into Asteraceae palaeo-polyploidization history and plant inulin production.</title>
        <authorList>
            <person name="Fan W."/>
            <person name="Wang S."/>
            <person name="Wang H."/>
            <person name="Wang A."/>
            <person name="Jiang F."/>
            <person name="Liu H."/>
            <person name="Zhao H."/>
            <person name="Xu D."/>
            <person name="Zhang Y."/>
        </authorList>
    </citation>
    <scope>NUCLEOTIDE SEQUENCE [LARGE SCALE GENOMIC DNA]</scope>
    <source>
        <strain evidence="2">cv. Punajuju</strain>
    </source>
</reference>
<gene>
    <name evidence="1" type="ORF">L2E82_15191</name>
</gene>
<evidence type="ECO:0000313" key="2">
    <source>
        <dbReference type="Proteomes" id="UP001055811"/>
    </source>
</evidence>
<keyword evidence="2" id="KW-1185">Reference proteome</keyword>
<evidence type="ECO:0000313" key="1">
    <source>
        <dbReference type="EMBL" id="KAI3765164.1"/>
    </source>
</evidence>